<keyword evidence="6 11" id="KW-0479">Metal-binding</keyword>
<dbReference type="Gene3D" id="3.90.45.10">
    <property type="entry name" value="Peptide deformylase"/>
    <property type="match status" value="1"/>
</dbReference>
<gene>
    <name evidence="12" type="ORF">g.5716</name>
</gene>
<dbReference type="NCBIfam" id="NF001159">
    <property type="entry name" value="PRK00150.1-3"/>
    <property type="match status" value="1"/>
</dbReference>
<dbReference type="HAMAP" id="MF_00163">
    <property type="entry name" value="Pep_deformylase"/>
    <property type="match status" value="1"/>
</dbReference>
<keyword evidence="9 11" id="KW-0809">Transit peptide</keyword>
<dbReference type="InterPro" id="IPR036821">
    <property type="entry name" value="Peptide_deformylase_sf"/>
</dbReference>
<dbReference type="InterPro" id="IPR023635">
    <property type="entry name" value="Peptide_deformylase"/>
</dbReference>
<evidence type="ECO:0000256" key="10">
    <source>
        <dbReference type="ARBA" id="ARBA00023004"/>
    </source>
</evidence>
<dbReference type="FunFam" id="3.90.45.10:FF:000006">
    <property type="entry name" value="Peptide deformylase"/>
    <property type="match status" value="1"/>
</dbReference>
<evidence type="ECO:0000256" key="2">
    <source>
        <dbReference type="ARBA" id="ARBA00010759"/>
    </source>
</evidence>
<name>A0A1D2A9P9_AUXPR</name>
<dbReference type="PRINTS" id="PR01576">
    <property type="entry name" value="PDEFORMYLASE"/>
</dbReference>
<dbReference type="PANTHER" id="PTHR10458:SF22">
    <property type="entry name" value="PEPTIDE DEFORMYLASE"/>
    <property type="match status" value="1"/>
</dbReference>
<evidence type="ECO:0000256" key="9">
    <source>
        <dbReference type="ARBA" id="ARBA00022946"/>
    </source>
</evidence>
<dbReference type="GO" id="GO:0009507">
    <property type="term" value="C:chloroplast"/>
    <property type="evidence" value="ECO:0007669"/>
    <property type="project" value="UniProtKB-SubCell"/>
</dbReference>
<protein>
    <recommendedName>
        <fullName evidence="3 11">Peptide deformylase</fullName>
        <ecNumber evidence="3 11">3.5.1.88</ecNumber>
    </recommendedName>
</protein>
<reference evidence="12" key="1">
    <citation type="submission" date="2015-08" db="EMBL/GenBank/DDBJ databases">
        <authorList>
            <person name="Babu N.S."/>
            <person name="Beckwith C.J."/>
            <person name="Beseler K.G."/>
            <person name="Brison A."/>
            <person name="Carone J.V."/>
            <person name="Caskin T.P."/>
            <person name="Diamond M."/>
            <person name="Durham M.E."/>
            <person name="Foxe J.M."/>
            <person name="Go M."/>
            <person name="Henderson B.A."/>
            <person name="Jones I.B."/>
            <person name="McGettigan J.A."/>
            <person name="Micheletti S.J."/>
            <person name="Nasrallah M.E."/>
            <person name="Ortiz D."/>
            <person name="Piller C.R."/>
            <person name="Privatt S.R."/>
            <person name="Schneider S.L."/>
            <person name="Sharp S."/>
            <person name="Smith T.C."/>
            <person name="Stanton J.D."/>
            <person name="Ullery H.E."/>
            <person name="Wilson R.J."/>
            <person name="Serrano M.G."/>
            <person name="Buck G."/>
            <person name="Lee V."/>
            <person name="Wang Y."/>
            <person name="Carvalho R."/>
            <person name="Voegtly L."/>
            <person name="Shi R."/>
            <person name="Duckworth R."/>
            <person name="Johnson A."/>
            <person name="Loviza R."/>
            <person name="Walstead R."/>
            <person name="Shah Z."/>
            <person name="Kiflezghi M."/>
            <person name="Wade K."/>
            <person name="Ball S.L."/>
            <person name="Bradley K.W."/>
            <person name="Asai D.J."/>
            <person name="Bowman C.A."/>
            <person name="Russell D.A."/>
            <person name="Pope W.H."/>
            <person name="Jacobs-Sera D."/>
            <person name="Hendrix R.W."/>
            <person name="Hatfull G.F."/>
        </authorList>
    </citation>
    <scope>NUCLEOTIDE SEQUENCE</scope>
</reference>
<feature type="non-terminal residue" evidence="12">
    <location>
        <position position="1"/>
    </location>
</feature>
<comment type="catalytic activity">
    <reaction evidence="11">
        <text>N-terminal N-formyl-L-methionyl-[peptide] + H2O = N-terminal L-methionyl-[peptide] + formate</text>
        <dbReference type="Rhea" id="RHEA:24420"/>
        <dbReference type="Rhea" id="RHEA-COMP:10639"/>
        <dbReference type="Rhea" id="RHEA-COMP:10640"/>
        <dbReference type="ChEBI" id="CHEBI:15377"/>
        <dbReference type="ChEBI" id="CHEBI:15740"/>
        <dbReference type="ChEBI" id="CHEBI:49298"/>
        <dbReference type="ChEBI" id="CHEBI:64731"/>
        <dbReference type="EC" id="3.5.1.88"/>
    </reaction>
</comment>
<evidence type="ECO:0000256" key="11">
    <source>
        <dbReference type="RuleBase" id="RU362111"/>
    </source>
</evidence>
<keyword evidence="8 11" id="KW-0648">Protein biosynthesis</keyword>
<comment type="similarity">
    <text evidence="2 11">Belongs to the polypeptide deformylase family.</text>
</comment>
<dbReference type="AlphaFoldDB" id="A0A1D2A9P9"/>
<keyword evidence="4 11" id="KW-0150">Chloroplast</keyword>
<evidence type="ECO:0000313" key="12">
    <source>
        <dbReference type="EMBL" id="JAT75946.1"/>
    </source>
</evidence>
<evidence type="ECO:0000256" key="4">
    <source>
        <dbReference type="ARBA" id="ARBA00022528"/>
    </source>
</evidence>
<keyword evidence="10" id="KW-0408">Iron</keyword>
<proteinExistence type="inferred from homology"/>
<evidence type="ECO:0000256" key="7">
    <source>
        <dbReference type="ARBA" id="ARBA00022801"/>
    </source>
</evidence>
<evidence type="ECO:0000256" key="6">
    <source>
        <dbReference type="ARBA" id="ARBA00022723"/>
    </source>
</evidence>
<dbReference type="EMBL" id="GDKF01002676">
    <property type="protein sequence ID" value="JAT75946.1"/>
    <property type="molecule type" value="Transcribed_RNA"/>
</dbReference>
<dbReference type="CDD" id="cd00487">
    <property type="entry name" value="Pep_deformylase"/>
    <property type="match status" value="1"/>
</dbReference>
<keyword evidence="5 11" id="KW-0934">Plastid</keyword>
<comment type="subcellular location">
    <subcellularLocation>
        <location evidence="1 11">Plastid</location>
        <location evidence="1 11">Chloroplast</location>
    </subcellularLocation>
</comment>
<dbReference type="Pfam" id="PF01327">
    <property type="entry name" value="Pep_deformylase"/>
    <property type="match status" value="1"/>
</dbReference>
<dbReference type="PANTHER" id="PTHR10458">
    <property type="entry name" value="PEPTIDE DEFORMYLASE"/>
    <property type="match status" value="1"/>
</dbReference>
<comment type="function">
    <text evidence="11">Removes the formyl group from the N-terminal Met of newly synthesized proteins.</text>
</comment>
<dbReference type="NCBIfam" id="TIGR00079">
    <property type="entry name" value="pept_deformyl"/>
    <property type="match status" value="1"/>
</dbReference>
<dbReference type="SUPFAM" id="SSF56420">
    <property type="entry name" value="Peptide deformylase"/>
    <property type="match status" value="1"/>
</dbReference>
<keyword evidence="7 11" id="KW-0378">Hydrolase</keyword>
<dbReference type="GO" id="GO:0042586">
    <property type="term" value="F:peptide deformylase activity"/>
    <property type="evidence" value="ECO:0007669"/>
    <property type="project" value="UniProtKB-EC"/>
</dbReference>
<sequence length="275" mass="31009">DNSHRRQSYLETDIDSTLTTIDMQLCAPLPAQLRAVCRLVAFTPRHISSFHSSSRCHRPREGPVADAKGRRGMAELMRMEKEEEEQAIPDAPLLWNAPLQVIKYPDPRLRAGNATITRFDDTLRAFAKDMFDAMYDDEGVGLAAPQVGVNIRLMVFNEMGKRGEGEEVVLVNPEIISYGKTQDLFEEGCLSFPELYGNVERPTKVTIRAHDEFGKRFKLTLSGWPARIFQHEYDHLQGTLLPDRMQPEVRENIAAGLEALVREFQATNPGTSPAL</sequence>
<evidence type="ECO:0000256" key="5">
    <source>
        <dbReference type="ARBA" id="ARBA00022640"/>
    </source>
</evidence>
<dbReference type="GO" id="GO:0006412">
    <property type="term" value="P:translation"/>
    <property type="evidence" value="ECO:0007669"/>
    <property type="project" value="UniProtKB-KW"/>
</dbReference>
<dbReference type="GO" id="GO:0046872">
    <property type="term" value="F:metal ion binding"/>
    <property type="evidence" value="ECO:0007669"/>
    <property type="project" value="UniProtKB-KW"/>
</dbReference>
<evidence type="ECO:0000256" key="1">
    <source>
        <dbReference type="ARBA" id="ARBA00004229"/>
    </source>
</evidence>
<evidence type="ECO:0000256" key="3">
    <source>
        <dbReference type="ARBA" id="ARBA00012175"/>
    </source>
</evidence>
<accession>A0A1D2A9P9</accession>
<dbReference type="EC" id="3.5.1.88" evidence="3 11"/>
<evidence type="ECO:0000256" key="8">
    <source>
        <dbReference type="ARBA" id="ARBA00022917"/>
    </source>
</evidence>
<organism evidence="12">
    <name type="scientific">Auxenochlorella protothecoides</name>
    <name type="common">Green microalga</name>
    <name type="synonym">Chlorella protothecoides</name>
    <dbReference type="NCBI Taxonomy" id="3075"/>
    <lineage>
        <taxon>Eukaryota</taxon>
        <taxon>Viridiplantae</taxon>
        <taxon>Chlorophyta</taxon>
        <taxon>core chlorophytes</taxon>
        <taxon>Trebouxiophyceae</taxon>
        <taxon>Chlorellales</taxon>
        <taxon>Chlorellaceae</taxon>
        <taxon>Auxenochlorella</taxon>
    </lineage>
</organism>